<keyword evidence="3" id="KW-1185">Reference proteome</keyword>
<evidence type="ECO:0000313" key="3">
    <source>
        <dbReference type="Proteomes" id="UP000036464"/>
    </source>
</evidence>
<sequence length="162" mass="17518">MRVLRRPLSPALVGGILGAAMVMASSTPVHAAVALNGTYVAFSDGGLGTRNDVSYGWLYPYPDVTQTWTISTTCHLDACHGTVSSSDGWSAFANQRDGRWWIEYPRPDGIVCADGTFVETRQSFGFDALTLQGTDMMQGPSGACNRNLPIVIKRPFTLTKVQ</sequence>
<dbReference type="RefSeq" id="WP_047319339.1">
    <property type="nucleotide sequence ID" value="NZ_LDPO01000008.1"/>
</dbReference>
<organism evidence="2 3">
    <name type="scientific">Mycolicibacter heraklionensis</name>
    <dbReference type="NCBI Taxonomy" id="512402"/>
    <lineage>
        <taxon>Bacteria</taxon>
        <taxon>Bacillati</taxon>
        <taxon>Actinomycetota</taxon>
        <taxon>Actinomycetes</taxon>
        <taxon>Mycobacteriales</taxon>
        <taxon>Mycobacteriaceae</taxon>
        <taxon>Mycolicibacter</taxon>
    </lineage>
</organism>
<comment type="caution">
    <text evidence="2">The sequence shown here is derived from an EMBL/GenBank/DDBJ whole genome shotgun (WGS) entry which is preliminary data.</text>
</comment>
<dbReference type="EMBL" id="LDPO01000008">
    <property type="protein sequence ID" value="KLO28780.1"/>
    <property type="molecule type" value="Genomic_DNA"/>
</dbReference>
<feature type="chain" id="PRO_5045635129" description="Secreted protein" evidence="1">
    <location>
        <begin position="32"/>
        <end position="162"/>
    </location>
</feature>
<evidence type="ECO:0000313" key="2">
    <source>
        <dbReference type="EMBL" id="KLO28780.1"/>
    </source>
</evidence>
<keyword evidence="1" id="KW-0732">Signal</keyword>
<name>A0ABR5FFC4_9MYCO</name>
<proteinExistence type="predicted"/>
<dbReference type="Proteomes" id="UP000036464">
    <property type="component" value="Unassembled WGS sequence"/>
</dbReference>
<evidence type="ECO:0008006" key="4">
    <source>
        <dbReference type="Google" id="ProtNLM"/>
    </source>
</evidence>
<gene>
    <name evidence="2" type="ORF">ABW16_11720</name>
</gene>
<evidence type="ECO:0000256" key="1">
    <source>
        <dbReference type="SAM" id="SignalP"/>
    </source>
</evidence>
<accession>A0ABR5FFC4</accession>
<reference evidence="2 3" key="1">
    <citation type="submission" date="2015-05" db="EMBL/GenBank/DDBJ databases">
        <title>Genome sequence of Mycobacterium heraklionense Davo strain.</title>
        <authorList>
            <person name="Greninger A.L."/>
            <person name="Cunningham G."/>
            <person name="Miller S."/>
        </authorList>
    </citation>
    <scope>NUCLEOTIDE SEQUENCE [LARGE SCALE GENOMIC DNA]</scope>
    <source>
        <strain evidence="2 3">Davo</strain>
    </source>
</reference>
<feature type="signal peptide" evidence="1">
    <location>
        <begin position="1"/>
        <end position="31"/>
    </location>
</feature>
<protein>
    <recommendedName>
        <fullName evidence="4">Secreted protein</fullName>
    </recommendedName>
</protein>